<gene>
    <name evidence="2" type="ORF">V8G54_023382</name>
    <name evidence="3" type="ORF">V8G54_025197</name>
</gene>
<feature type="region of interest" description="Disordered" evidence="1">
    <location>
        <begin position="1"/>
        <end position="27"/>
    </location>
</feature>
<reference evidence="3" key="2">
    <citation type="submission" date="2024-01" db="EMBL/GenBank/DDBJ databases">
        <authorList>
            <person name="Junaid A."/>
            <person name="Bhatia S."/>
        </authorList>
    </citation>
    <scope>NUCLEOTIDE SEQUENCE</scope>
    <source>
        <strain evidence="3">Urdbean</strain>
        <tissue evidence="3">Leaf</tissue>
    </source>
</reference>
<evidence type="ECO:0000256" key="1">
    <source>
        <dbReference type="SAM" id="MobiDB-lite"/>
    </source>
</evidence>
<reference evidence="3 4" key="1">
    <citation type="journal article" date="2023" name="Life. Sci Alliance">
        <title>Evolutionary insights into 3D genome organization and epigenetic landscape of Vigna mungo.</title>
        <authorList>
            <person name="Junaid A."/>
            <person name="Singh B."/>
            <person name="Bhatia S."/>
        </authorList>
    </citation>
    <scope>NUCLEOTIDE SEQUENCE [LARGE SCALE GENOMIC DNA]</scope>
    <source>
        <strain evidence="3">Urdbean</strain>
    </source>
</reference>
<evidence type="ECO:0000313" key="3">
    <source>
        <dbReference type="EMBL" id="WVZ04391.1"/>
    </source>
</evidence>
<feature type="compositionally biased region" description="Basic residues" evidence="1">
    <location>
        <begin position="120"/>
        <end position="129"/>
    </location>
</feature>
<dbReference type="EMBL" id="CP144694">
    <property type="protein sequence ID" value="WVZ02576.1"/>
    <property type="molecule type" value="Genomic_DNA"/>
</dbReference>
<dbReference type="Proteomes" id="UP001374535">
    <property type="component" value="Chromosome 7"/>
</dbReference>
<dbReference type="EMBL" id="CP144694">
    <property type="protein sequence ID" value="WVZ04391.1"/>
    <property type="molecule type" value="Genomic_DNA"/>
</dbReference>
<evidence type="ECO:0000313" key="4">
    <source>
        <dbReference type="Proteomes" id="UP001374535"/>
    </source>
</evidence>
<proteinExistence type="predicted"/>
<sequence length="172" mass="19459">TVKPSDVVPCNHHRRGSSPATAPTVEARRRPQIRDLAVLAIAGEIHDRKPRAEAAPVTLTATEVVAGRRVFFASPLLRARTRKCRASSLQPSTTTSRRRREPPSQEQQIFVGQPLSNHRGSSRRSHNNHHAKHPFLFPITLCSITRSFHFGLESHIHENLHVFSLKLLFYFQ</sequence>
<feature type="non-terminal residue" evidence="3">
    <location>
        <position position="1"/>
    </location>
</feature>
<feature type="region of interest" description="Disordered" evidence="1">
    <location>
        <begin position="83"/>
        <end position="129"/>
    </location>
</feature>
<keyword evidence="4" id="KW-1185">Reference proteome</keyword>
<organism evidence="3 4">
    <name type="scientific">Vigna mungo</name>
    <name type="common">Black gram</name>
    <name type="synonym">Phaseolus mungo</name>
    <dbReference type="NCBI Taxonomy" id="3915"/>
    <lineage>
        <taxon>Eukaryota</taxon>
        <taxon>Viridiplantae</taxon>
        <taxon>Streptophyta</taxon>
        <taxon>Embryophyta</taxon>
        <taxon>Tracheophyta</taxon>
        <taxon>Spermatophyta</taxon>
        <taxon>Magnoliopsida</taxon>
        <taxon>eudicotyledons</taxon>
        <taxon>Gunneridae</taxon>
        <taxon>Pentapetalae</taxon>
        <taxon>rosids</taxon>
        <taxon>fabids</taxon>
        <taxon>Fabales</taxon>
        <taxon>Fabaceae</taxon>
        <taxon>Papilionoideae</taxon>
        <taxon>50 kb inversion clade</taxon>
        <taxon>NPAAA clade</taxon>
        <taxon>indigoferoid/millettioid clade</taxon>
        <taxon>Phaseoleae</taxon>
        <taxon>Vigna</taxon>
    </lineage>
</organism>
<name>A0AAQ3N841_VIGMU</name>
<protein>
    <submittedName>
        <fullName evidence="3">Uncharacterized protein</fullName>
    </submittedName>
</protein>
<dbReference type="AlphaFoldDB" id="A0AAQ3N841"/>
<evidence type="ECO:0000313" key="2">
    <source>
        <dbReference type="EMBL" id="WVZ02576.1"/>
    </source>
</evidence>
<accession>A0AAQ3N841</accession>